<dbReference type="AlphaFoldDB" id="A0A8S1EJ99"/>
<sequence>MNLNAFIPPIFVHSHEEQHHTITRKRMERFTADGDLLSVTDVRTKYFDDSPSRPQRHLSRINPDSDSDYYTINTYRTPTTTTSRRREQPLNNREVRHQREVIEREHPIRRIERVERVRAPREFIADSTNDGYRTTDSYVRKTSILKNDQRNRDVTPTSSRVEWREPLDCLIDHMNQIRTSLALAPLQPSVRLADIAAQWAKMLALRGEFRSDRNRLMNIWMGSRVSEAIADVWFDEAVEFGVRNYLDDDEISWVGCASAFSEQHRQFIVVAVYE</sequence>
<evidence type="ECO:0000259" key="2">
    <source>
        <dbReference type="Pfam" id="PF00188"/>
    </source>
</evidence>
<evidence type="ECO:0000313" key="4">
    <source>
        <dbReference type="Proteomes" id="UP000494206"/>
    </source>
</evidence>
<proteinExistence type="predicted"/>
<dbReference type="InterPro" id="IPR035940">
    <property type="entry name" value="CAP_sf"/>
</dbReference>
<gene>
    <name evidence="3" type="ORF">CBOVIS_LOCUS3684</name>
</gene>
<dbReference type="Proteomes" id="UP000494206">
    <property type="component" value="Unassembled WGS sequence"/>
</dbReference>
<dbReference type="EMBL" id="CADEPM010000002">
    <property type="protein sequence ID" value="CAB3400835.1"/>
    <property type="molecule type" value="Genomic_DNA"/>
</dbReference>
<feature type="region of interest" description="Disordered" evidence="1">
    <location>
        <begin position="48"/>
        <end position="70"/>
    </location>
</feature>
<reference evidence="3 4" key="1">
    <citation type="submission" date="2020-04" db="EMBL/GenBank/DDBJ databases">
        <authorList>
            <person name="Laetsch R D."/>
            <person name="Stevens L."/>
            <person name="Kumar S."/>
            <person name="Blaxter L. M."/>
        </authorList>
    </citation>
    <scope>NUCLEOTIDE SEQUENCE [LARGE SCALE GENOMIC DNA]</scope>
</reference>
<name>A0A8S1EJ99_9PELO</name>
<keyword evidence="4" id="KW-1185">Reference proteome</keyword>
<dbReference type="SUPFAM" id="SSF55797">
    <property type="entry name" value="PR-1-like"/>
    <property type="match status" value="1"/>
</dbReference>
<dbReference type="Pfam" id="PF00188">
    <property type="entry name" value="CAP"/>
    <property type="match status" value="1"/>
</dbReference>
<dbReference type="InterPro" id="IPR014044">
    <property type="entry name" value="CAP_dom"/>
</dbReference>
<evidence type="ECO:0000256" key="1">
    <source>
        <dbReference type="SAM" id="MobiDB-lite"/>
    </source>
</evidence>
<protein>
    <recommendedName>
        <fullName evidence="2">SCP domain-containing protein</fullName>
    </recommendedName>
</protein>
<feature type="domain" description="SCP" evidence="2">
    <location>
        <begin position="172"/>
        <end position="273"/>
    </location>
</feature>
<dbReference type="Gene3D" id="3.40.33.10">
    <property type="entry name" value="CAP"/>
    <property type="match status" value="1"/>
</dbReference>
<organism evidence="3 4">
    <name type="scientific">Caenorhabditis bovis</name>
    <dbReference type="NCBI Taxonomy" id="2654633"/>
    <lineage>
        <taxon>Eukaryota</taxon>
        <taxon>Metazoa</taxon>
        <taxon>Ecdysozoa</taxon>
        <taxon>Nematoda</taxon>
        <taxon>Chromadorea</taxon>
        <taxon>Rhabditida</taxon>
        <taxon>Rhabditina</taxon>
        <taxon>Rhabditomorpha</taxon>
        <taxon>Rhabditoidea</taxon>
        <taxon>Rhabditidae</taxon>
        <taxon>Peloderinae</taxon>
        <taxon>Caenorhabditis</taxon>
    </lineage>
</organism>
<evidence type="ECO:0000313" key="3">
    <source>
        <dbReference type="EMBL" id="CAB3400835.1"/>
    </source>
</evidence>
<accession>A0A8S1EJ99</accession>
<dbReference type="OrthoDB" id="5793403at2759"/>
<comment type="caution">
    <text evidence="3">The sequence shown here is derived from an EMBL/GenBank/DDBJ whole genome shotgun (WGS) entry which is preliminary data.</text>
</comment>